<keyword evidence="6" id="KW-1003">Cell membrane</keyword>
<evidence type="ECO:0000256" key="4">
    <source>
        <dbReference type="ARBA" id="ARBA00014213"/>
    </source>
</evidence>
<dbReference type="AlphaFoldDB" id="A0A369CJB0"/>
<comment type="caution">
    <text evidence="13">The sequence shown here is derived from an EMBL/GenBank/DDBJ whole genome shotgun (WGS) entry which is preliminary data.</text>
</comment>
<dbReference type="PANTHER" id="PTHR33529">
    <property type="entry name" value="SLR0882 PROTEIN-RELATED"/>
    <property type="match status" value="1"/>
</dbReference>
<feature type="transmembrane region" description="Helical" evidence="12">
    <location>
        <begin position="338"/>
        <end position="359"/>
    </location>
</feature>
<feature type="transmembrane region" description="Helical" evidence="12">
    <location>
        <begin position="371"/>
        <end position="391"/>
    </location>
</feature>
<feature type="transmembrane region" description="Helical" evidence="12">
    <location>
        <begin position="41"/>
        <end position="61"/>
    </location>
</feature>
<name>A0A369CJB0_9GAMM</name>
<evidence type="ECO:0000256" key="8">
    <source>
        <dbReference type="ARBA" id="ARBA00022692"/>
    </source>
</evidence>
<evidence type="ECO:0000256" key="3">
    <source>
        <dbReference type="ARBA" id="ARBA00007725"/>
    </source>
</evidence>
<evidence type="ECO:0000256" key="11">
    <source>
        <dbReference type="ARBA" id="ARBA00026081"/>
    </source>
</evidence>
<feature type="transmembrane region" description="Helical" evidence="12">
    <location>
        <begin position="93"/>
        <end position="111"/>
    </location>
</feature>
<keyword evidence="5" id="KW-0813">Transport</keyword>
<dbReference type="GO" id="GO:0043190">
    <property type="term" value="C:ATP-binding cassette (ABC) transporter complex"/>
    <property type="evidence" value="ECO:0007669"/>
    <property type="project" value="InterPro"/>
</dbReference>
<organism evidence="13 14">
    <name type="scientific">Thioalbus denitrificans</name>
    <dbReference type="NCBI Taxonomy" id="547122"/>
    <lineage>
        <taxon>Bacteria</taxon>
        <taxon>Pseudomonadati</taxon>
        <taxon>Pseudomonadota</taxon>
        <taxon>Gammaproteobacteria</taxon>
        <taxon>Chromatiales</taxon>
        <taxon>Ectothiorhodospiraceae</taxon>
        <taxon>Thioalbus</taxon>
    </lineage>
</organism>
<keyword evidence="9 12" id="KW-1133">Transmembrane helix</keyword>
<comment type="function">
    <text evidence="1">Part of the ABC transporter complex LptBFG involved in the translocation of lipopolysaccharide (LPS) from the inner membrane to the outer membrane.</text>
</comment>
<keyword evidence="7" id="KW-0997">Cell inner membrane</keyword>
<sequence>MIFAAFLSLSASLPRNNQRERARRVRHNPNKKPALIIPRYIARSVLTSVAGISTLLLAVLVSNRFVNYLAEAVSGQFSGEGILVLLLLKLPAYLGQMLPLALMLAILMVFGRLYRDQEMFVFFSSGIGPGRLAGIVLGISVPVTLLVALLILVVGPWSSEREYSIKAAERATAALRMISSGRFTELAGGRGIFYVERLSEGEQRLENVFVARVLRQREGSTPRIGVISTREALLSRDADTGDYFVVMDQGHRYEGVPGQGDFRIVNFDRYAVRVQEQAATPKVKRESLGSGELWQRGGPKDIAELQWRLSIIISTPLLALLAVPLGRTRQRQGRFARILPGLFAYIVYVNLLGVARVWVEDGRIPGFVGLWWVHLLLLAAVLVLLPGRFGWDRLREQWRTA</sequence>
<evidence type="ECO:0000313" key="13">
    <source>
        <dbReference type="EMBL" id="RCX31934.1"/>
    </source>
</evidence>
<keyword evidence="8 12" id="KW-0812">Transmembrane</keyword>
<keyword evidence="14" id="KW-1185">Reference proteome</keyword>
<evidence type="ECO:0000256" key="6">
    <source>
        <dbReference type="ARBA" id="ARBA00022475"/>
    </source>
</evidence>
<dbReference type="InterPro" id="IPR030922">
    <property type="entry name" value="LptF"/>
</dbReference>
<evidence type="ECO:0000256" key="10">
    <source>
        <dbReference type="ARBA" id="ARBA00023136"/>
    </source>
</evidence>
<comment type="subcellular location">
    <subcellularLocation>
        <location evidence="2">Cell inner membrane</location>
        <topology evidence="2">Multi-pass membrane protein</topology>
    </subcellularLocation>
</comment>
<proteinExistence type="inferred from homology"/>
<evidence type="ECO:0000256" key="12">
    <source>
        <dbReference type="SAM" id="Phobius"/>
    </source>
</evidence>
<evidence type="ECO:0000256" key="2">
    <source>
        <dbReference type="ARBA" id="ARBA00004429"/>
    </source>
</evidence>
<evidence type="ECO:0000256" key="7">
    <source>
        <dbReference type="ARBA" id="ARBA00022519"/>
    </source>
</evidence>
<evidence type="ECO:0000256" key="9">
    <source>
        <dbReference type="ARBA" id="ARBA00022989"/>
    </source>
</evidence>
<reference evidence="13 14" key="1">
    <citation type="submission" date="2018-07" db="EMBL/GenBank/DDBJ databases">
        <title>Genomic Encyclopedia of Type Strains, Phase IV (KMG-IV): sequencing the most valuable type-strain genomes for metagenomic binning, comparative biology and taxonomic classification.</title>
        <authorList>
            <person name="Goeker M."/>
        </authorList>
    </citation>
    <scope>NUCLEOTIDE SEQUENCE [LARGE SCALE GENOMIC DNA]</scope>
    <source>
        <strain evidence="13 14">DSM 26407</strain>
    </source>
</reference>
<feature type="transmembrane region" description="Helical" evidence="12">
    <location>
        <begin position="132"/>
        <end position="154"/>
    </location>
</feature>
<comment type="subunit">
    <text evidence="11">Component of the lipopolysaccharide transport and assembly complex. The LptBFG transporter is composed of two ATP-binding proteins (LptB) and two transmembrane proteins (LptF and LptG).</text>
</comment>
<gene>
    <name evidence="13" type="ORF">DFQ59_102282</name>
</gene>
<dbReference type="NCBIfam" id="TIGR04407">
    <property type="entry name" value="LptF_YjgP"/>
    <property type="match status" value="1"/>
</dbReference>
<keyword evidence="10 12" id="KW-0472">Membrane</keyword>
<dbReference type="Pfam" id="PF03739">
    <property type="entry name" value="LptF_LptG"/>
    <property type="match status" value="1"/>
</dbReference>
<dbReference type="InterPro" id="IPR005495">
    <property type="entry name" value="LptG/LptF_permease"/>
</dbReference>
<accession>A0A369CJB0</accession>
<comment type="similarity">
    <text evidence="3">Belongs to the LptF/LptG family.</text>
</comment>
<evidence type="ECO:0000256" key="5">
    <source>
        <dbReference type="ARBA" id="ARBA00022448"/>
    </source>
</evidence>
<dbReference type="Proteomes" id="UP000252707">
    <property type="component" value="Unassembled WGS sequence"/>
</dbReference>
<dbReference type="OrthoDB" id="9778062at2"/>
<protein>
    <recommendedName>
        <fullName evidence="4">Lipopolysaccharide export system permease protein LptF</fullName>
    </recommendedName>
</protein>
<evidence type="ECO:0000256" key="1">
    <source>
        <dbReference type="ARBA" id="ARBA00002265"/>
    </source>
</evidence>
<dbReference type="PANTHER" id="PTHR33529:SF7">
    <property type="entry name" value="LIPOPOLYSACCHARIDE EXPORT SYSTEM PERMEASE PROTEIN LPTF"/>
    <property type="match status" value="1"/>
</dbReference>
<dbReference type="GO" id="GO:0055085">
    <property type="term" value="P:transmembrane transport"/>
    <property type="evidence" value="ECO:0007669"/>
    <property type="project" value="InterPro"/>
</dbReference>
<feature type="transmembrane region" description="Helical" evidence="12">
    <location>
        <begin position="307"/>
        <end position="326"/>
    </location>
</feature>
<evidence type="ECO:0000313" key="14">
    <source>
        <dbReference type="Proteomes" id="UP000252707"/>
    </source>
</evidence>
<dbReference type="EMBL" id="QPJY01000002">
    <property type="protein sequence ID" value="RCX31934.1"/>
    <property type="molecule type" value="Genomic_DNA"/>
</dbReference>
<dbReference type="GO" id="GO:0015920">
    <property type="term" value="P:lipopolysaccharide transport"/>
    <property type="evidence" value="ECO:0007669"/>
    <property type="project" value="TreeGrafter"/>
</dbReference>